<protein>
    <recommendedName>
        <fullName evidence="4">ABC transporter Uup C-terminal domain-containing protein</fullName>
    </recommendedName>
</protein>
<dbReference type="Proteomes" id="UP000515856">
    <property type="component" value="Chromosome"/>
</dbReference>
<dbReference type="KEGG" id="ehn:H9Q80_00350"/>
<evidence type="ECO:0008006" key="4">
    <source>
        <dbReference type="Google" id="ProtNLM"/>
    </source>
</evidence>
<keyword evidence="3" id="KW-1185">Reference proteome</keyword>
<reference evidence="2 3" key="1">
    <citation type="submission" date="2020-08" db="EMBL/GenBank/DDBJ databases">
        <authorList>
            <person name="Liu C."/>
            <person name="Sun Q."/>
        </authorList>
    </citation>
    <scope>NUCLEOTIDE SEQUENCE [LARGE SCALE GENOMIC DNA]</scope>
    <source>
        <strain evidence="2 3">NSJ-61</strain>
    </source>
</reference>
<gene>
    <name evidence="2" type="ORF">H9Q80_00350</name>
</gene>
<feature type="coiled-coil region" evidence="1">
    <location>
        <begin position="9"/>
        <end position="74"/>
    </location>
</feature>
<dbReference type="AlphaFoldDB" id="A0A7G9GNR0"/>
<evidence type="ECO:0000313" key="2">
    <source>
        <dbReference type="EMBL" id="QNM12442.1"/>
    </source>
</evidence>
<dbReference type="RefSeq" id="WP_118667157.1">
    <property type="nucleotide sequence ID" value="NZ_CP060636.1"/>
</dbReference>
<name>A0A7G9GNR0_9FIRM</name>
<sequence>MNAQRRKRRDEAIEKLNEALAIIEEIKDEEDTAYENMPEGLQESERGEHLQENVDTLESIYDEIETQVSELEEVD</sequence>
<proteinExistence type="predicted"/>
<keyword evidence="1" id="KW-0175">Coiled coil</keyword>
<evidence type="ECO:0000256" key="1">
    <source>
        <dbReference type="SAM" id="Coils"/>
    </source>
</evidence>
<organism evidence="2 3">
    <name type="scientific">[Eubacterium] hominis</name>
    <dbReference type="NCBI Taxonomy" id="2764325"/>
    <lineage>
        <taxon>Bacteria</taxon>
        <taxon>Bacillati</taxon>
        <taxon>Bacillota</taxon>
        <taxon>Erysipelotrichia</taxon>
        <taxon>Erysipelotrichales</taxon>
        <taxon>Erysipelotrichaceae</taxon>
        <taxon>Amedibacillus</taxon>
    </lineage>
</organism>
<dbReference type="EMBL" id="CP060636">
    <property type="protein sequence ID" value="QNM12442.1"/>
    <property type="molecule type" value="Genomic_DNA"/>
</dbReference>
<accession>A0A7G9GNR0</accession>
<evidence type="ECO:0000313" key="3">
    <source>
        <dbReference type="Proteomes" id="UP000515856"/>
    </source>
</evidence>